<dbReference type="SUPFAM" id="SSF109715">
    <property type="entry name" value="DEK C-terminal domain"/>
    <property type="match status" value="1"/>
</dbReference>
<feature type="domain" description="DEK-C" evidence="2">
    <location>
        <begin position="6"/>
        <end position="61"/>
    </location>
</feature>
<accession>A0A438EQ68</accession>
<comment type="caution">
    <text evidence="3">The sequence shown here is derived from an EMBL/GenBank/DDBJ whole genome shotgun (WGS) entry which is preliminary data.</text>
</comment>
<dbReference type="InterPro" id="IPR014876">
    <property type="entry name" value="DEK_C"/>
</dbReference>
<dbReference type="Proteomes" id="UP000288805">
    <property type="component" value="Unassembled WGS sequence"/>
</dbReference>
<sequence>MHSLKWWSDSDLATRIPLLLHTANFFTTTTSIVFRQLEDYYGVDLSDRKAFIREEIDVFLRRYIFQIEAKAITRQQKKNAEVEEGEKVDEDAENVEENGKKYEKKKKALSRTKKRVMERRDGRKIVDFAGVCVLVLDFGKVFFGGPQLSQPTYPTIEGIILELIAIKLYDP</sequence>
<dbReference type="PROSITE" id="PS51998">
    <property type="entry name" value="DEK_C"/>
    <property type="match status" value="1"/>
</dbReference>
<dbReference type="EMBL" id="QGNW01001220">
    <property type="protein sequence ID" value="RVW49807.1"/>
    <property type="molecule type" value="Genomic_DNA"/>
</dbReference>
<evidence type="ECO:0000259" key="2">
    <source>
        <dbReference type="PROSITE" id="PS51998"/>
    </source>
</evidence>
<dbReference type="Pfam" id="PF08766">
    <property type="entry name" value="DEK_C"/>
    <property type="match status" value="1"/>
</dbReference>
<protein>
    <recommendedName>
        <fullName evidence="2">DEK-C domain-containing protein</fullName>
    </recommendedName>
</protein>
<dbReference type="AlphaFoldDB" id="A0A438EQ68"/>
<evidence type="ECO:0000313" key="4">
    <source>
        <dbReference type="Proteomes" id="UP000288805"/>
    </source>
</evidence>
<evidence type="ECO:0000313" key="3">
    <source>
        <dbReference type="EMBL" id="RVW49807.1"/>
    </source>
</evidence>
<feature type="compositionally biased region" description="Acidic residues" evidence="1">
    <location>
        <begin position="82"/>
        <end position="96"/>
    </location>
</feature>
<organism evidence="3 4">
    <name type="scientific">Vitis vinifera</name>
    <name type="common">Grape</name>
    <dbReference type="NCBI Taxonomy" id="29760"/>
    <lineage>
        <taxon>Eukaryota</taxon>
        <taxon>Viridiplantae</taxon>
        <taxon>Streptophyta</taxon>
        <taxon>Embryophyta</taxon>
        <taxon>Tracheophyta</taxon>
        <taxon>Spermatophyta</taxon>
        <taxon>Magnoliopsida</taxon>
        <taxon>eudicotyledons</taxon>
        <taxon>Gunneridae</taxon>
        <taxon>Pentapetalae</taxon>
        <taxon>rosids</taxon>
        <taxon>Vitales</taxon>
        <taxon>Vitaceae</taxon>
        <taxon>Viteae</taxon>
        <taxon>Vitis</taxon>
    </lineage>
</organism>
<evidence type="ECO:0000256" key="1">
    <source>
        <dbReference type="SAM" id="MobiDB-lite"/>
    </source>
</evidence>
<dbReference type="Gene3D" id="1.10.10.60">
    <property type="entry name" value="Homeodomain-like"/>
    <property type="match status" value="1"/>
</dbReference>
<name>A0A438EQ68_VITVI</name>
<proteinExistence type="predicted"/>
<reference evidence="3 4" key="1">
    <citation type="journal article" date="2018" name="PLoS Genet.">
        <title>Population sequencing reveals clonal diversity and ancestral inbreeding in the grapevine cultivar Chardonnay.</title>
        <authorList>
            <person name="Roach M.J."/>
            <person name="Johnson D.L."/>
            <person name="Bohlmann J."/>
            <person name="van Vuuren H.J."/>
            <person name="Jones S.J."/>
            <person name="Pretorius I.S."/>
            <person name="Schmidt S.A."/>
            <person name="Borneman A.R."/>
        </authorList>
    </citation>
    <scope>NUCLEOTIDE SEQUENCE [LARGE SCALE GENOMIC DNA]</scope>
    <source>
        <strain evidence="4">cv. Chardonnay</strain>
        <tissue evidence="3">Leaf</tissue>
    </source>
</reference>
<gene>
    <name evidence="3" type="ORF">CK203_070025</name>
</gene>
<feature type="region of interest" description="Disordered" evidence="1">
    <location>
        <begin position="78"/>
        <end position="99"/>
    </location>
</feature>